<dbReference type="GO" id="GO:0003727">
    <property type="term" value="F:single-stranded RNA binding"/>
    <property type="evidence" value="ECO:0007669"/>
    <property type="project" value="TreeGrafter"/>
</dbReference>
<feature type="compositionally biased region" description="Basic and acidic residues" evidence="1">
    <location>
        <begin position="351"/>
        <end position="367"/>
    </location>
</feature>
<feature type="compositionally biased region" description="Basic and acidic residues" evidence="1">
    <location>
        <begin position="1133"/>
        <end position="1147"/>
    </location>
</feature>
<dbReference type="Gene3D" id="3.30.160.60">
    <property type="entry name" value="Classic Zinc Finger"/>
    <property type="match status" value="1"/>
</dbReference>
<dbReference type="SMART" id="SM00451">
    <property type="entry name" value="ZnF_U1"/>
    <property type="match status" value="2"/>
</dbReference>
<feature type="compositionally biased region" description="Low complexity" evidence="1">
    <location>
        <begin position="1190"/>
        <end position="1206"/>
    </location>
</feature>
<dbReference type="InterPro" id="IPR036236">
    <property type="entry name" value="Znf_C2H2_sf"/>
</dbReference>
<feature type="compositionally biased region" description="Low complexity" evidence="1">
    <location>
        <begin position="1268"/>
        <end position="1281"/>
    </location>
</feature>
<dbReference type="SUPFAM" id="SSF57667">
    <property type="entry name" value="beta-beta-alpha zinc fingers"/>
    <property type="match status" value="1"/>
</dbReference>
<feature type="domain" description="C2H2-type" evidence="2">
    <location>
        <begin position="843"/>
        <end position="866"/>
    </location>
</feature>
<feature type="compositionally biased region" description="Basic and acidic residues" evidence="1">
    <location>
        <begin position="1177"/>
        <end position="1189"/>
    </location>
</feature>
<evidence type="ECO:0000256" key="1">
    <source>
        <dbReference type="SAM" id="MobiDB-lite"/>
    </source>
</evidence>
<reference evidence="5" key="2">
    <citation type="journal article" date="2007" name="PLoS Biol.">
        <title>Survey sequencing and comparative analysis of the elephant shark (Callorhinchus milii) genome.</title>
        <authorList>
            <person name="Venkatesh B."/>
            <person name="Kirkness E.F."/>
            <person name="Loh Y.H."/>
            <person name="Halpern A.L."/>
            <person name="Lee A.P."/>
            <person name="Johnson J."/>
            <person name="Dandona N."/>
            <person name="Viswanathan L.D."/>
            <person name="Tay A."/>
            <person name="Venter J.C."/>
            <person name="Strausberg R.L."/>
            <person name="Brenner S."/>
        </authorList>
    </citation>
    <scope>NUCLEOTIDE SEQUENCE [LARGE SCALE GENOMIC DNA]</scope>
</reference>
<evidence type="ECO:0000259" key="3">
    <source>
        <dbReference type="SMART" id="SM00451"/>
    </source>
</evidence>
<dbReference type="PANTHER" id="PTHR45762">
    <property type="entry name" value="ZINC FINGER RNA-BINDING PROTEIN"/>
    <property type="match status" value="1"/>
</dbReference>
<dbReference type="Proteomes" id="UP000314986">
    <property type="component" value="Unassembled WGS sequence"/>
</dbReference>
<dbReference type="GO" id="GO:0003725">
    <property type="term" value="F:double-stranded RNA binding"/>
    <property type="evidence" value="ECO:0007669"/>
    <property type="project" value="TreeGrafter"/>
</dbReference>
<accession>A0A4W3JRV5</accession>
<evidence type="ECO:0000313" key="5">
    <source>
        <dbReference type="Proteomes" id="UP000314986"/>
    </source>
</evidence>
<dbReference type="InterPro" id="IPR003604">
    <property type="entry name" value="Matrin/U1-like-C_Znf_C2H2"/>
</dbReference>
<evidence type="ECO:0000259" key="2">
    <source>
        <dbReference type="SMART" id="SM00355"/>
    </source>
</evidence>
<feature type="compositionally biased region" description="Polar residues" evidence="1">
    <location>
        <begin position="322"/>
        <end position="341"/>
    </location>
</feature>
<feature type="domain" description="C2H2-type" evidence="2">
    <location>
        <begin position="717"/>
        <end position="741"/>
    </location>
</feature>
<protein>
    <submittedName>
        <fullName evidence="4">Uncharacterized LOC103186355</fullName>
    </submittedName>
</protein>
<feature type="domain" description="U1-type" evidence="3">
    <location>
        <begin position="840"/>
        <end position="873"/>
    </location>
</feature>
<feature type="region of interest" description="Disordered" evidence="1">
    <location>
        <begin position="925"/>
        <end position="975"/>
    </location>
</feature>
<feature type="compositionally biased region" description="Polar residues" evidence="1">
    <location>
        <begin position="41"/>
        <end position="51"/>
    </location>
</feature>
<dbReference type="InterPro" id="IPR013087">
    <property type="entry name" value="Znf_C2H2_type"/>
</dbReference>
<feature type="region of interest" description="Disordered" evidence="1">
    <location>
        <begin position="297"/>
        <end position="367"/>
    </location>
</feature>
<reference evidence="4" key="5">
    <citation type="submission" date="2025-09" db="UniProtKB">
        <authorList>
            <consortium name="Ensembl"/>
        </authorList>
    </citation>
    <scope>IDENTIFICATION</scope>
</reference>
<feature type="region of interest" description="Disordered" evidence="1">
    <location>
        <begin position="1"/>
        <end position="131"/>
    </location>
</feature>
<dbReference type="Pfam" id="PF12874">
    <property type="entry name" value="zf-met"/>
    <property type="match status" value="1"/>
</dbReference>
<feature type="region of interest" description="Disordered" evidence="1">
    <location>
        <begin position="1100"/>
        <end position="1150"/>
    </location>
</feature>
<feature type="region of interest" description="Disordered" evidence="1">
    <location>
        <begin position="1165"/>
        <end position="1232"/>
    </location>
</feature>
<sequence length="1459" mass="161084">MSEYVAKSQANPGNEIDASDGAVTQPNNGKEIIKGDEDESQLQANSEQDTANIDADIVQPQAKTATDVAKNDQSPALPRGNIEMHTAKGAASKVQLQVNSETTTSEANSGMVITKSDSDKTQPESNSGTDVTKIDLGKAQANSEMHIIKGDPWKARFLANSGMHVAKSDPGKTQPKASTRTVLALGDEDKAHSEANSGMGAAKNDAHHEVSSEINVAESDLHKAQSQTCPGMDGAKSDIAQPHANIGMDIVLSDTDNGQANCGMDVAKIGASKVQSQTNTEINIAKCAIHINQLKVNPGKTQSQGNKEVGIPKSDGSIAPPQASSETEVTKSDFSYAQTEANGGLDIAKSGSDKTPAHSGRNTESDECKAHSQTSCVTDIVKSDGVIAQTSREMHIFKSDAGKAKPQANSKTDLFESDSGITQPQAISGVGMAESDSGKIQLQANSEIDVSEGDLGTAEVNGKEVIKSDGDKYQPISGMNIAERASGKIQCERSNEAELPKEGDSQLPTYCGMEIANSSSLTKSQVAEGEKDVLNNYAGNAQLQTNTANNDPYKGGLQVGKSGKVQPMNITNKTQLQVTKDTKDTATSNEGNIQAISNSGEKGVIVTVGGNIQPNSENKPINFGIKVDPQIRKVINPKSEKKIPGKRFITYTAKMFGKKAGTRFQTYGGDKRYENITASNNSQYQTYRKFVSGGPQNDPDEKYAKIFRKDGKDVKTFWCDICKVFCTSAVNLQMHFLGNKHKRIEEVLKWNVAEGVVKKVELLLTETTEPKSVERKIVVTKTVERKTVKPKTVEKKTVASKIQIPTTVLKPLEYYLNKLKLKRAIVGLNYVVEYHLQHSKRQFECELCHHTSDLSIFIQHIIGSRHMLRYLKRRHPDTLKGQNWILCKADCKRLNRKALEIEKLYGRGSVTIVRKKVIPKVNQQNTAEQTAVELKPEAEKSEAASAAVKPEPKPMHSEPIPAAVKPETKPVPSEPIPVPVVTDKFSGSEILEKQITSLNVKEPIIGLDFLVEYHYLGQTETMYFCELCNFELPLRCIVSHLYGMKHRIGYVKRRHPDLLKLSATKHKFIIKENISEIEKRDGRGNVRIIYGQIQHEYNEKSTAVKRPAADSNKQPDAKVPRQSSTTDKPNQSSKDETSQRLTSDSKTKKCKSSCSKCLSKLKDSKDSRGLQRVSLSSRHEGDRLERSSSYDRAGASSSHSGHGYSSRGKRIESDRSSKRKRSESRSERDRDRYSDRYISRRQSKWESEYNYKRRETLSWSYRDDRRSTSSYSTSDSDGSTSDSDHRSYSNPRSDSGRRSDSDSTSNTDCKYHDDEERQTHYQPKDSIKGEFIDYLKHFHIISDADAKQVEALMYKLSNGLVEYRQKLQNIKDSVEKSIGALQSSADVSVVQNTDGSSSHNVLTPNLLKSFHNMDVRAITATLTRMADNNPAFEGIRISTLVTVLFKMGMLRKPRKKHQK</sequence>
<feature type="region of interest" description="Disordered" evidence="1">
    <location>
        <begin position="1262"/>
        <end position="1324"/>
    </location>
</feature>
<dbReference type="PANTHER" id="PTHR45762:SF13">
    <property type="entry name" value="U1-TYPE DOMAIN-CONTAINING PROTEIN"/>
    <property type="match status" value="1"/>
</dbReference>
<feature type="compositionally biased region" description="Basic and acidic residues" evidence="1">
    <location>
        <begin position="1223"/>
        <end position="1232"/>
    </location>
</feature>
<dbReference type="GeneTree" id="ENSGT01030000234977"/>
<name>A0A4W3JRV5_CALMI</name>
<feature type="compositionally biased region" description="Polar residues" evidence="1">
    <location>
        <begin position="1121"/>
        <end position="1132"/>
    </location>
</feature>
<reference evidence="5" key="3">
    <citation type="journal article" date="2014" name="Nature">
        <title>Elephant shark genome provides unique insights into gnathostome evolution.</title>
        <authorList>
            <consortium name="International Elephant Shark Genome Sequencing Consortium"/>
            <person name="Venkatesh B."/>
            <person name="Lee A.P."/>
            <person name="Ravi V."/>
            <person name="Maurya A.K."/>
            <person name="Lian M.M."/>
            <person name="Swann J.B."/>
            <person name="Ohta Y."/>
            <person name="Flajnik M.F."/>
            <person name="Sutoh Y."/>
            <person name="Kasahara M."/>
            <person name="Hoon S."/>
            <person name="Gangu V."/>
            <person name="Roy S.W."/>
            <person name="Irimia M."/>
            <person name="Korzh V."/>
            <person name="Kondrychyn I."/>
            <person name="Lim Z.W."/>
            <person name="Tay B.H."/>
            <person name="Tohari S."/>
            <person name="Kong K.W."/>
            <person name="Ho S."/>
            <person name="Lorente-Galdos B."/>
            <person name="Quilez J."/>
            <person name="Marques-Bonet T."/>
            <person name="Raney B.J."/>
            <person name="Ingham P.W."/>
            <person name="Tay A."/>
            <person name="Hillier L.W."/>
            <person name="Minx P."/>
            <person name="Boehm T."/>
            <person name="Wilson R.K."/>
            <person name="Brenner S."/>
            <person name="Warren W.C."/>
        </authorList>
    </citation>
    <scope>NUCLEOTIDE SEQUENCE [LARGE SCALE GENOMIC DNA]</scope>
</reference>
<dbReference type="SMART" id="SM00355">
    <property type="entry name" value="ZnF_C2H2"/>
    <property type="match status" value="3"/>
</dbReference>
<organism evidence="4 5">
    <name type="scientific">Callorhinchus milii</name>
    <name type="common">Ghost shark</name>
    <dbReference type="NCBI Taxonomy" id="7868"/>
    <lineage>
        <taxon>Eukaryota</taxon>
        <taxon>Metazoa</taxon>
        <taxon>Chordata</taxon>
        <taxon>Craniata</taxon>
        <taxon>Vertebrata</taxon>
        <taxon>Chondrichthyes</taxon>
        <taxon>Holocephali</taxon>
        <taxon>Chimaeriformes</taxon>
        <taxon>Callorhinchidae</taxon>
        <taxon>Callorhinchus</taxon>
    </lineage>
</organism>
<dbReference type="GO" id="GO:0071011">
    <property type="term" value="C:precatalytic spliceosome"/>
    <property type="evidence" value="ECO:0007669"/>
    <property type="project" value="TreeGrafter"/>
</dbReference>
<feature type="compositionally biased region" description="Basic and acidic residues" evidence="1">
    <location>
        <begin position="1309"/>
        <end position="1324"/>
    </location>
</feature>
<proteinExistence type="predicted"/>
<keyword evidence="5" id="KW-1185">Reference proteome</keyword>
<feature type="compositionally biased region" description="Polar residues" evidence="1">
    <location>
        <begin position="94"/>
        <end position="108"/>
    </location>
</feature>
<dbReference type="GO" id="GO:0008270">
    <property type="term" value="F:zinc ion binding"/>
    <property type="evidence" value="ECO:0007669"/>
    <property type="project" value="InterPro"/>
</dbReference>
<evidence type="ECO:0000313" key="4">
    <source>
        <dbReference type="Ensembl" id="ENSCMIP00000041961.1"/>
    </source>
</evidence>
<reference evidence="5" key="1">
    <citation type="journal article" date="2006" name="Science">
        <title>Ancient noncoding elements conserved in the human genome.</title>
        <authorList>
            <person name="Venkatesh B."/>
            <person name="Kirkness E.F."/>
            <person name="Loh Y.H."/>
            <person name="Halpern A.L."/>
            <person name="Lee A.P."/>
            <person name="Johnson J."/>
            <person name="Dandona N."/>
            <person name="Viswanathan L.D."/>
            <person name="Tay A."/>
            <person name="Venter J.C."/>
            <person name="Strausberg R.L."/>
            <person name="Brenner S."/>
        </authorList>
    </citation>
    <scope>NUCLEOTIDE SEQUENCE [LARGE SCALE GENOMIC DNA]</scope>
</reference>
<reference evidence="4" key="4">
    <citation type="submission" date="2025-08" db="UniProtKB">
        <authorList>
            <consortium name="Ensembl"/>
        </authorList>
    </citation>
    <scope>IDENTIFICATION</scope>
</reference>
<feature type="domain" description="U1-type" evidence="3">
    <location>
        <begin position="714"/>
        <end position="748"/>
    </location>
</feature>
<feature type="domain" description="C2H2-type" evidence="2">
    <location>
        <begin position="1023"/>
        <end position="1046"/>
    </location>
</feature>
<dbReference type="Ensembl" id="ENSCMIT00000042560.1">
    <property type="protein sequence ID" value="ENSCMIP00000041961.1"/>
    <property type="gene ID" value="ENSCMIG00000017470.1"/>
</dbReference>